<evidence type="ECO:0000256" key="1">
    <source>
        <dbReference type="SAM" id="MobiDB-lite"/>
    </source>
</evidence>
<dbReference type="EMBL" id="HBUE01184326">
    <property type="protein sequence ID" value="CAG6522011.1"/>
    <property type="molecule type" value="Transcribed_RNA"/>
</dbReference>
<proteinExistence type="predicted"/>
<dbReference type="EMBL" id="HBUE01290019">
    <property type="protein sequence ID" value="CAG6573621.1"/>
    <property type="molecule type" value="Transcribed_RNA"/>
</dbReference>
<evidence type="ECO:0000313" key="2">
    <source>
        <dbReference type="EMBL" id="CAG6477981.1"/>
    </source>
</evidence>
<protein>
    <submittedName>
        <fullName evidence="2">(northern house mosquito) hypothetical protein</fullName>
    </submittedName>
</protein>
<organism evidence="2">
    <name type="scientific">Culex pipiens</name>
    <name type="common">House mosquito</name>
    <dbReference type="NCBI Taxonomy" id="7175"/>
    <lineage>
        <taxon>Eukaryota</taxon>
        <taxon>Metazoa</taxon>
        <taxon>Ecdysozoa</taxon>
        <taxon>Arthropoda</taxon>
        <taxon>Hexapoda</taxon>
        <taxon>Insecta</taxon>
        <taxon>Pterygota</taxon>
        <taxon>Neoptera</taxon>
        <taxon>Endopterygota</taxon>
        <taxon>Diptera</taxon>
        <taxon>Nematocera</taxon>
        <taxon>Culicoidea</taxon>
        <taxon>Culicidae</taxon>
        <taxon>Culicinae</taxon>
        <taxon>Culicini</taxon>
        <taxon>Culex</taxon>
        <taxon>Culex</taxon>
    </lineage>
</organism>
<reference evidence="2" key="1">
    <citation type="submission" date="2021-05" db="EMBL/GenBank/DDBJ databases">
        <authorList>
            <person name="Alioto T."/>
            <person name="Alioto T."/>
            <person name="Gomez Garrido J."/>
        </authorList>
    </citation>
    <scope>NUCLEOTIDE SEQUENCE</scope>
</reference>
<feature type="compositionally biased region" description="Basic and acidic residues" evidence="1">
    <location>
        <begin position="70"/>
        <end position="90"/>
    </location>
</feature>
<sequence length="103" mass="12299">MLTNAPHTHTQNQKQTNPSIVYHCRRFTYTAKQKKMTFAIKKERKKNEKEKLNIIEKNTPTQNKLSQTNKQEKLRTNTFERQKRENKTSEKSFISLSYPVVDK</sequence>
<dbReference type="EMBL" id="HBUE01081979">
    <property type="protein sequence ID" value="CAG6477981.1"/>
    <property type="molecule type" value="Transcribed_RNA"/>
</dbReference>
<dbReference type="AlphaFoldDB" id="A0A8D8BU81"/>
<name>A0A8D8BU81_CULPI</name>
<feature type="compositionally biased region" description="Polar residues" evidence="1">
    <location>
        <begin position="59"/>
        <end position="69"/>
    </location>
</feature>
<dbReference type="EMBL" id="HBUE01184327">
    <property type="protein sequence ID" value="CAG6522012.1"/>
    <property type="molecule type" value="Transcribed_RNA"/>
</dbReference>
<dbReference type="EMBL" id="HBUE01290020">
    <property type="protein sequence ID" value="CAG6573622.1"/>
    <property type="molecule type" value="Transcribed_RNA"/>
</dbReference>
<accession>A0A8D8BU81</accession>
<feature type="region of interest" description="Disordered" evidence="1">
    <location>
        <begin position="49"/>
        <end position="103"/>
    </location>
</feature>